<keyword evidence="3 6" id="KW-0251">Elongation factor</keyword>
<dbReference type="PROSITE" id="PS01127">
    <property type="entry name" value="EF_TS_2"/>
    <property type="match status" value="1"/>
</dbReference>
<comment type="similarity">
    <text evidence="1 6 7">Belongs to the EF-Ts family.</text>
</comment>
<feature type="domain" description="Translation elongation factor EFTs/EF1B dimerisation" evidence="9">
    <location>
        <begin position="40"/>
        <end position="200"/>
    </location>
</feature>
<organism evidence="10 11">
    <name type="scientific">Candidatus Hydrogenisulfobacillus filiaventi</name>
    <dbReference type="NCBI Taxonomy" id="2707344"/>
    <lineage>
        <taxon>Bacteria</taxon>
        <taxon>Bacillati</taxon>
        <taxon>Bacillota</taxon>
        <taxon>Clostridia</taxon>
        <taxon>Eubacteriales</taxon>
        <taxon>Clostridiales Family XVII. Incertae Sedis</taxon>
        <taxon>Candidatus Hydrogenisulfobacillus</taxon>
    </lineage>
</organism>
<gene>
    <name evidence="6 10" type="primary">tsf</name>
    <name evidence="10" type="ORF">R50_1250</name>
</gene>
<dbReference type="KEGG" id="hfv:R50_1250"/>
<evidence type="ECO:0000256" key="8">
    <source>
        <dbReference type="RuleBase" id="RU000643"/>
    </source>
</evidence>
<name>A0A6F8ZGJ4_9FIRM</name>
<dbReference type="PANTHER" id="PTHR11741:SF0">
    <property type="entry name" value="ELONGATION FACTOR TS, MITOCHONDRIAL"/>
    <property type="match status" value="1"/>
</dbReference>
<sequence length="203" mass="22789">MRVVPASKVKELRERTGAPMMDCKRALEDAGGDMERAATLLRERGQLKAEKKAGRTAQEGLVESYIHLSGRIGALVEINCETDFVANTEDFHNLAHDIAMQVAAANPRWVSPEEVPAEVLEAERETLRRQAEAENPGKPAAIVDRIVEGRLKKFYERECLLQQPFIKNPDVTVEQVVKDAIARLGEQIVVRRFARFERGETGR</sequence>
<evidence type="ECO:0000259" key="9">
    <source>
        <dbReference type="Pfam" id="PF00889"/>
    </source>
</evidence>
<comment type="function">
    <text evidence="5 6 7">Associates with the EF-Tu.GDP complex and induces the exchange of GDP to GTP. It remains bound to the aminoacyl-tRNA.EF-Tu.GTP complex up to the GTP hydrolysis stage on the ribosome.</text>
</comment>
<dbReference type="InterPro" id="IPR036402">
    <property type="entry name" value="EF-Ts_dimer_sf"/>
</dbReference>
<dbReference type="InterPro" id="IPR018101">
    <property type="entry name" value="Transl_elong_Ts_CS"/>
</dbReference>
<evidence type="ECO:0000256" key="4">
    <source>
        <dbReference type="ARBA" id="ARBA00022917"/>
    </source>
</evidence>
<keyword evidence="6" id="KW-0963">Cytoplasm</keyword>
<dbReference type="InterPro" id="IPR009060">
    <property type="entry name" value="UBA-like_sf"/>
</dbReference>
<reference evidence="10 11" key="1">
    <citation type="submission" date="2020-02" db="EMBL/GenBank/DDBJ databases">
        <authorList>
            <person name="Hogendoorn C."/>
        </authorList>
    </citation>
    <scope>NUCLEOTIDE SEQUENCE [LARGE SCALE GENOMIC DNA]</scope>
    <source>
        <strain evidence="10">R501</strain>
    </source>
</reference>
<evidence type="ECO:0000256" key="5">
    <source>
        <dbReference type="ARBA" id="ARBA00025453"/>
    </source>
</evidence>
<evidence type="ECO:0000256" key="6">
    <source>
        <dbReference type="HAMAP-Rule" id="MF_00050"/>
    </source>
</evidence>
<evidence type="ECO:0000256" key="2">
    <source>
        <dbReference type="ARBA" id="ARBA00016956"/>
    </source>
</evidence>
<dbReference type="CDD" id="cd14275">
    <property type="entry name" value="UBA_EF-Ts"/>
    <property type="match status" value="1"/>
</dbReference>
<dbReference type="EMBL" id="LR778114">
    <property type="protein sequence ID" value="CAB1128756.1"/>
    <property type="molecule type" value="Genomic_DNA"/>
</dbReference>
<evidence type="ECO:0000313" key="10">
    <source>
        <dbReference type="EMBL" id="CAB1128756.1"/>
    </source>
</evidence>
<dbReference type="FunFam" id="1.10.8.10:FF:000001">
    <property type="entry name" value="Elongation factor Ts"/>
    <property type="match status" value="1"/>
</dbReference>
<feature type="region of interest" description="Involved in Mg(2+) ion dislocation from EF-Tu" evidence="6">
    <location>
        <begin position="82"/>
        <end position="85"/>
    </location>
</feature>
<dbReference type="HAMAP" id="MF_00050">
    <property type="entry name" value="EF_Ts"/>
    <property type="match status" value="1"/>
</dbReference>
<dbReference type="Gene3D" id="3.30.479.20">
    <property type="entry name" value="Elongation factor Ts, dimerisation domain"/>
    <property type="match status" value="1"/>
</dbReference>
<dbReference type="FunFam" id="1.10.286.20:FF:000001">
    <property type="entry name" value="Elongation factor Ts"/>
    <property type="match status" value="1"/>
</dbReference>
<dbReference type="InterPro" id="IPR001816">
    <property type="entry name" value="Transl_elong_EFTs/EF1B"/>
</dbReference>
<dbReference type="SUPFAM" id="SSF46934">
    <property type="entry name" value="UBA-like"/>
    <property type="match status" value="1"/>
</dbReference>
<dbReference type="GO" id="GO:0003746">
    <property type="term" value="F:translation elongation factor activity"/>
    <property type="evidence" value="ECO:0007669"/>
    <property type="project" value="UniProtKB-UniRule"/>
</dbReference>
<keyword evidence="4 6" id="KW-0648">Protein biosynthesis</keyword>
<evidence type="ECO:0000256" key="1">
    <source>
        <dbReference type="ARBA" id="ARBA00005532"/>
    </source>
</evidence>
<dbReference type="Gene3D" id="1.10.8.10">
    <property type="entry name" value="DNA helicase RuvA subunit, C-terminal domain"/>
    <property type="match status" value="1"/>
</dbReference>
<dbReference type="InterPro" id="IPR014039">
    <property type="entry name" value="Transl_elong_EFTs/EF1B_dimer"/>
</dbReference>
<dbReference type="NCBIfam" id="TIGR00116">
    <property type="entry name" value="tsf"/>
    <property type="match status" value="1"/>
</dbReference>
<protein>
    <recommendedName>
        <fullName evidence="2 6">Elongation factor Ts</fullName>
        <shortName evidence="6">EF-Ts</shortName>
    </recommendedName>
</protein>
<dbReference type="Gene3D" id="1.10.286.20">
    <property type="match status" value="1"/>
</dbReference>
<keyword evidence="11" id="KW-1185">Reference proteome</keyword>
<proteinExistence type="inferred from homology"/>
<dbReference type="AlphaFoldDB" id="A0A6F8ZGJ4"/>
<evidence type="ECO:0000313" key="11">
    <source>
        <dbReference type="Proteomes" id="UP000503399"/>
    </source>
</evidence>
<evidence type="ECO:0000256" key="3">
    <source>
        <dbReference type="ARBA" id="ARBA00022768"/>
    </source>
</evidence>
<dbReference type="Pfam" id="PF00889">
    <property type="entry name" value="EF_TS"/>
    <property type="match status" value="1"/>
</dbReference>
<accession>A0A6F8ZGJ4</accession>
<dbReference type="PANTHER" id="PTHR11741">
    <property type="entry name" value="ELONGATION FACTOR TS"/>
    <property type="match status" value="1"/>
</dbReference>
<comment type="subcellular location">
    <subcellularLocation>
        <location evidence="6 8">Cytoplasm</location>
    </subcellularLocation>
</comment>
<evidence type="ECO:0000256" key="7">
    <source>
        <dbReference type="RuleBase" id="RU000642"/>
    </source>
</evidence>
<dbReference type="SUPFAM" id="SSF54713">
    <property type="entry name" value="Elongation factor Ts (EF-Ts), dimerisation domain"/>
    <property type="match status" value="1"/>
</dbReference>
<dbReference type="GO" id="GO:0005737">
    <property type="term" value="C:cytoplasm"/>
    <property type="evidence" value="ECO:0007669"/>
    <property type="project" value="UniProtKB-SubCell"/>
</dbReference>
<dbReference type="Proteomes" id="UP000503399">
    <property type="component" value="Chromosome"/>
</dbReference>